<dbReference type="SUPFAM" id="SSF55347">
    <property type="entry name" value="Glyceraldehyde-3-phosphate dehydrogenase-like, C-terminal domain"/>
    <property type="match status" value="1"/>
</dbReference>
<sequence length="327" mass="36287">MLNWGVLAPGRIANNFAQGFAAVSGACLYGVASRDAQRVEEFATRYDIKHTYNSYAQLLEDPAIDVVYIANPHRYHAEVVEQCLNAGKHVLCEKPLTVTAKQATHLFELATEKNLFLMEAVWSRFLPCWQQVKQWIESGNIGEIQLLRSTFGFQAERNMEDRLFNLELAGGAMLDTGVYNIALSEFVMGRQPESVSSSVLVGETGVDERCSVMMDYGDVTSQFSCSFLSKLDNEFQIVGSLGTINVAACFWDATKAELVLNSGDRETFDQAYRASGFEYQIDEVNRCVKAGQTQSDNVSADVTIGNLHVMDQVLSEAGVNYPFAERC</sequence>
<comment type="caution">
    <text evidence="6">The sequence shown here is derived from an EMBL/GenBank/DDBJ whole genome shotgun (WGS) entry which is preliminary data.</text>
</comment>
<dbReference type="EMBL" id="RAQO01000007">
    <property type="protein sequence ID" value="RKF17541.1"/>
    <property type="molecule type" value="Genomic_DNA"/>
</dbReference>
<dbReference type="Gene3D" id="3.30.360.10">
    <property type="entry name" value="Dihydrodipicolinate Reductase, domain 2"/>
    <property type="match status" value="1"/>
</dbReference>
<evidence type="ECO:0000256" key="1">
    <source>
        <dbReference type="ARBA" id="ARBA00010928"/>
    </source>
</evidence>
<dbReference type="InterPro" id="IPR050984">
    <property type="entry name" value="Gfo/Idh/MocA_domain"/>
</dbReference>
<dbReference type="PANTHER" id="PTHR22604">
    <property type="entry name" value="OXIDOREDUCTASES"/>
    <property type="match status" value="1"/>
</dbReference>
<dbReference type="Pfam" id="PF01408">
    <property type="entry name" value="GFO_IDH_MocA"/>
    <property type="match status" value="1"/>
</dbReference>
<proteinExistence type="inferred from homology"/>
<dbReference type="GO" id="GO:0000166">
    <property type="term" value="F:nucleotide binding"/>
    <property type="evidence" value="ECO:0007669"/>
    <property type="project" value="InterPro"/>
</dbReference>
<feature type="domain" description="GFO/IDH/MocA-like oxidoreductase" evidence="5">
    <location>
        <begin position="129"/>
        <end position="244"/>
    </location>
</feature>
<dbReference type="Gene3D" id="3.40.50.720">
    <property type="entry name" value="NAD(P)-binding Rossmann-like Domain"/>
    <property type="match status" value="1"/>
</dbReference>
<name>A0A420EA55_9ALTE</name>
<protein>
    <submittedName>
        <fullName evidence="6">Gfo/Idh/MocA family oxidoreductase</fullName>
    </submittedName>
</protein>
<evidence type="ECO:0000313" key="6">
    <source>
        <dbReference type="EMBL" id="RKF17541.1"/>
    </source>
</evidence>
<organism evidence="6 7">
    <name type="scientific">Alginatibacterium sediminis</name>
    <dbReference type="NCBI Taxonomy" id="2164068"/>
    <lineage>
        <taxon>Bacteria</taxon>
        <taxon>Pseudomonadati</taxon>
        <taxon>Pseudomonadota</taxon>
        <taxon>Gammaproteobacteria</taxon>
        <taxon>Alteromonadales</taxon>
        <taxon>Alteromonadaceae</taxon>
        <taxon>Alginatibacterium</taxon>
    </lineage>
</organism>
<evidence type="ECO:0000259" key="4">
    <source>
        <dbReference type="Pfam" id="PF01408"/>
    </source>
</evidence>
<feature type="domain" description="Gfo/Idh/MocA-like oxidoreductase N-terminal" evidence="4">
    <location>
        <begin position="3"/>
        <end position="118"/>
    </location>
</feature>
<gene>
    <name evidence="6" type="ORF">DBZ36_13400</name>
</gene>
<dbReference type="PANTHER" id="PTHR22604:SF105">
    <property type="entry name" value="TRANS-1,2-DIHYDROBENZENE-1,2-DIOL DEHYDROGENASE"/>
    <property type="match status" value="1"/>
</dbReference>
<keyword evidence="3" id="KW-0560">Oxidoreductase</keyword>
<dbReference type="GO" id="GO:0016491">
    <property type="term" value="F:oxidoreductase activity"/>
    <property type="evidence" value="ECO:0007669"/>
    <property type="project" value="UniProtKB-KW"/>
</dbReference>
<keyword evidence="7" id="KW-1185">Reference proteome</keyword>
<dbReference type="OrthoDB" id="9774191at2"/>
<dbReference type="Pfam" id="PF22725">
    <property type="entry name" value="GFO_IDH_MocA_C3"/>
    <property type="match status" value="1"/>
</dbReference>
<dbReference type="InterPro" id="IPR036291">
    <property type="entry name" value="NAD(P)-bd_dom_sf"/>
</dbReference>
<dbReference type="SUPFAM" id="SSF51735">
    <property type="entry name" value="NAD(P)-binding Rossmann-fold domains"/>
    <property type="match status" value="1"/>
</dbReference>
<evidence type="ECO:0000256" key="2">
    <source>
        <dbReference type="ARBA" id="ARBA00022729"/>
    </source>
</evidence>
<dbReference type="InterPro" id="IPR055170">
    <property type="entry name" value="GFO_IDH_MocA-like_dom"/>
</dbReference>
<reference evidence="6 7" key="1">
    <citation type="submission" date="2018-09" db="EMBL/GenBank/DDBJ databases">
        <authorList>
            <person name="Wang Z."/>
        </authorList>
    </citation>
    <scope>NUCLEOTIDE SEQUENCE [LARGE SCALE GENOMIC DNA]</scope>
    <source>
        <strain evidence="6 7">ALS 81</strain>
    </source>
</reference>
<evidence type="ECO:0000256" key="3">
    <source>
        <dbReference type="ARBA" id="ARBA00023002"/>
    </source>
</evidence>
<accession>A0A420EA55</accession>
<evidence type="ECO:0000259" key="5">
    <source>
        <dbReference type="Pfam" id="PF22725"/>
    </source>
</evidence>
<keyword evidence="2" id="KW-0732">Signal</keyword>
<dbReference type="InterPro" id="IPR000683">
    <property type="entry name" value="Gfo/Idh/MocA-like_OxRdtase_N"/>
</dbReference>
<evidence type="ECO:0000313" key="7">
    <source>
        <dbReference type="Proteomes" id="UP000286482"/>
    </source>
</evidence>
<dbReference type="AlphaFoldDB" id="A0A420EA55"/>
<comment type="similarity">
    <text evidence="1">Belongs to the Gfo/Idh/MocA family.</text>
</comment>
<dbReference type="Proteomes" id="UP000286482">
    <property type="component" value="Unassembled WGS sequence"/>
</dbReference>